<dbReference type="Gene3D" id="3.30.1540.10">
    <property type="entry name" value="formyl-coa transferase, domain 3"/>
    <property type="match status" value="1"/>
</dbReference>
<dbReference type="PANTHER" id="PTHR48228:SF5">
    <property type="entry name" value="ALPHA-METHYLACYL-COA RACEMASE"/>
    <property type="match status" value="1"/>
</dbReference>
<dbReference type="InterPro" id="IPR023606">
    <property type="entry name" value="CoA-Trfase_III_dom_1_sf"/>
</dbReference>
<evidence type="ECO:0000313" key="3">
    <source>
        <dbReference type="Proteomes" id="UP001172673"/>
    </source>
</evidence>
<reference evidence="2" key="1">
    <citation type="submission" date="2022-10" db="EMBL/GenBank/DDBJ databases">
        <title>Culturing micro-colonial fungi from biological soil crusts in the Mojave desert and describing Neophaeococcomyces mojavensis, and introducing the new genera and species Taxawa tesnikishii.</title>
        <authorList>
            <person name="Kurbessoian T."/>
            <person name="Stajich J.E."/>
        </authorList>
    </citation>
    <scope>NUCLEOTIDE SEQUENCE</scope>
    <source>
        <strain evidence="2">TK_41</strain>
    </source>
</reference>
<evidence type="ECO:0000256" key="1">
    <source>
        <dbReference type="ARBA" id="ARBA00008383"/>
    </source>
</evidence>
<proteinExistence type="inferred from homology"/>
<dbReference type="InterPro" id="IPR044855">
    <property type="entry name" value="CoA-Trfase_III_dom3_sf"/>
</dbReference>
<dbReference type="InterPro" id="IPR050509">
    <property type="entry name" value="CoA-transferase_III"/>
</dbReference>
<comment type="caution">
    <text evidence="2">The sequence shown here is derived from an EMBL/GenBank/DDBJ whole genome shotgun (WGS) entry which is preliminary data.</text>
</comment>
<dbReference type="EMBL" id="JAPDRK010000001">
    <property type="protein sequence ID" value="KAJ9617132.1"/>
    <property type="molecule type" value="Genomic_DNA"/>
</dbReference>
<comment type="similarity">
    <text evidence="1">Belongs to the CoA-transferase III family.</text>
</comment>
<dbReference type="AlphaFoldDB" id="A0AA38XPB9"/>
<dbReference type="InterPro" id="IPR003673">
    <property type="entry name" value="CoA-Trfase_fam_III"/>
</dbReference>
<evidence type="ECO:0008006" key="4">
    <source>
        <dbReference type="Google" id="ProtNLM"/>
    </source>
</evidence>
<dbReference type="Pfam" id="PF02515">
    <property type="entry name" value="CoA_transf_3"/>
    <property type="match status" value="1"/>
</dbReference>
<organism evidence="2 3">
    <name type="scientific">Cladophialophora chaetospira</name>
    <dbReference type="NCBI Taxonomy" id="386627"/>
    <lineage>
        <taxon>Eukaryota</taxon>
        <taxon>Fungi</taxon>
        <taxon>Dikarya</taxon>
        <taxon>Ascomycota</taxon>
        <taxon>Pezizomycotina</taxon>
        <taxon>Eurotiomycetes</taxon>
        <taxon>Chaetothyriomycetidae</taxon>
        <taxon>Chaetothyriales</taxon>
        <taxon>Herpotrichiellaceae</taxon>
        <taxon>Cladophialophora</taxon>
    </lineage>
</organism>
<dbReference type="Proteomes" id="UP001172673">
    <property type="component" value="Unassembled WGS sequence"/>
</dbReference>
<gene>
    <name evidence="2" type="ORF">H2200_000853</name>
</gene>
<accession>A0AA38XPB9</accession>
<keyword evidence="3" id="KW-1185">Reference proteome</keyword>
<protein>
    <recommendedName>
        <fullName evidence="4">Isopenicillin N epimerase component 2</fullName>
    </recommendedName>
</protein>
<dbReference type="Gene3D" id="3.40.50.10540">
    <property type="entry name" value="Crotonobetainyl-coa:carnitine coa-transferase, domain 1"/>
    <property type="match status" value="1"/>
</dbReference>
<name>A0AA38XPB9_9EURO</name>
<sequence length="381" mass="41334">MTANPPLTGLKVLELAGLAPGPFCGVLLANWGASVLRIDRPGTGGGNDLLTSHKSSIALDLKSPTSLAVFLDLIPKSDVLIDPFRPGVLEKLGLDPESVLLKKNPRLIVVRLTGFRRDGKYSAMAGHDINYLAVSGMLSMLGERGKPPLAPGNILSDFAGGGHAAFTGVLLAVIHRATSGKGQVVEANMVDGVSYLGTFPRLLTKMPMWNAERGTNTLDGGAPYYGCYECKDAGKYMSVGALEPQFWAELLKGLGFTEQEVVPGKFDRLDKRSWPHLKVLFTQRFKEKTRKEWEAIFDGTDACCAPVLEHAEMEAANYEQRPIVGLTGSPARKVDMPWDGKALAPGEGGEETLKQWMGWSKGRDYDVSAKGSFERREKSKL</sequence>
<dbReference type="PANTHER" id="PTHR48228">
    <property type="entry name" value="SUCCINYL-COA--D-CITRAMALATE COA-TRANSFERASE"/>
    <property type="match status" value="1"/>
</dbReference>
<dbReference type="GO" id="GO:0003824">
    <property type="term" value="F:catalytic activity"/>
    <property type="evidence" value="ECO:0007669"/>
    <property type="project" value="InterPro"/>
</dbReference>
<evidence type="ECO:0000313" key="2">
    <source>
        <dbReference type="EMBL" id="KAJ9617132.1"/>
    </source>
</evidence>
<dbReference type="SUPFAM" id="SSF89796">
    <property type="entry name" value="CoA-transferase family III (CaiB/BaiF)"/>
    <property type="match status" value="1"/>
</dbReference>